<accession>B5Y9R5</accession>
<dbReference type="EMBL" id="CP001145">
    <property type="protein sequence ID" value="ACI17172.1"/>
    <property type="molecule type" value="Genomic_DNA"/>
</dbReference>
<evidence type="ECO:0000313" key="1">
    <source>
        <dbReference type="EMBL" id="ACI17172.1"/>
    </source>
</evidence>
<dbReference type="GO" id="GO:0016787">
    <property type="term" value="F:hydrolase activity"/>
    <property type="evidence" value="ECO:0007669"/>
    <property type="project" value="UniProtKB-KW"/>
</dbReference>
<name>B5Y9R5_COPPD</name>
<keyword evidence="1" id="KW-0378">Hydrolase</keyword>
<dbReference type="EC" id="3.6.3.-" evidence="1"/>
<gene>
    <name evidence="1" type="ordered locus">COPRO5265_1204</name>
</gene>
<dbReference type="STRING" id="309798.COPRO5265_1204"/>
<dbReference type="AlphaFoldDB" id="B5Y9R5"/>
<keyword evidence="2" id="KW-1185">Reference proteome</keyword>
<sequence length="131" mass="15168">MSSYMYYCIMEKPIWYHSEYSFELLENIAIFRLKPILCIGLDHVLFLKKGDSLVIITPKSQQRLVARSIMELANAKELQLYLEDLSFSHSCVRKTVKSSENDIIYPWDLIPNSALEGLPISKRLNGEIVIQ</sequence>
<organism evidence="1 2">
    <name type="scientific">Coprothermobacter proteolyticus (strain ATCC 35245 / DSM 5265 / OCM 4 / BT)</name>
    <dbReference type="NCBI Taxonomy" id="309798"/>
    <lineage>
        <taxon>Bacteria</taxon>
        <taxon>Pseudomonadati</taxon>
        <taxon>Coprothermobacterota</taxon>
        <taxon>Coprothermobacteria</taxon>
        <taxon>Coprothermobacterales</taxon>
        <taxon>Coprothermobacteraceae</taxon>
        <taxon>Coprothermobacter</taxon>
    </lineage>
</organism>
<keyword evidence="1" id="KW-0547">Nucleotide-binding</keyword>
<reference evidence="1 2" key="2">
    <citation type="journal article" date="2014" name="Genome Announc.">
        <title>Complete Genome Sequence of Coprothermobacter proteolyticus DSM 5265.</title>
        <authorList>
            <person name="Alexiev A."/>
            <person name="Coil D.A."/>
            <person name="Badger J.H."/>
            <person name="Enticknap J."/>
            <person name="Ward N."/>
            <person name="Robb F.T."/>
            <person name="Eisen J.A."/>
        </authorList>
    </citation>
    <scope>NUCLEOTIDE SEQUENCE [LARGE SCALE GENOMIC DNA]</scope>
    <source>
        <strain evidence="2">ATCC 35245 / DSM 5265 / OCM 4 / BT</strain>
    </source>
</reference>
<dbReference type="GO" id="GO:0005524">
    <property type="term" value="F:ATP binding"/>
    <property type="evidence" value="ECO:0007669"/>
    <property type="project" value="UniProtKB-KW"/>
</dbReference>
<dbReference type="Proteomes" id="UP000001732">
    <property type="component" value="Chromosome"/>
</dbReference>
<proteinExistence type="predicted"/>
<reference evidence="2" key="1">
    <citation type="submission" date="2008-08" db="EMBL/GenBank/DDBJ databases">
        <title>The complete genome sequence of Coprothermobacter proteolyticus strain ATCC 5245 / DSM 5265 / BT.</title>
        <authorList>
            <person name="Dodson R.J."/>
            <person name="Durkin A.S."/>
            <person name="Wu M."/>
            <person name="Eisen J."/>
            <person name="Sutton G."/>
        </authorList>
    </citation>
    <scope>NUCLEOTIDE SEQUENCE [LARGE SCALE GENOMIC DNA]</scope>
    <source>
        <strain evidence="2">ATCC 35245 / DSM 5265 / OCM 4 / BT</strain>
    </source>
</reference>
<evidence type="ECO:0000313" key="2">
    <source>
        <dbReference type="Proteomes" id="UP000001732"/>
    </source>
</evidence>
<protein>
    <submittedName>
        <fullName evidence="1">Putative ABC transporter ATP-binding protein_2424</fullName>
        <ecNumber evidence="1">3.6.3.-</ecNumber>
    </submittedName>
</protein>
<keyword evidence="1" id="KW-0067">ATP-binding</keyword>
<dbReference type="KEGG" id="cpo:COPRO5265_1204"/>